<organism evidence="2 3">
    <name type="scientific">Lyngbya confervoides BDU141951</name>
    <dbReference type="NCBI Taxonomy" id="1574623"/>
    <lineage>
        <taxon>Bacteria</taxon>
        <taxon>Bacillati</taxon>
        <taxon>Cyanobacteriota</taxon>
        <taxon>Cyanophyceae</taxon>
        <taxon>Oscillatoriophycideae</taxon>
        <taxon>Oscillatoriales</taxon>
        <taxon>Microcoleaceae</taxon>
        <taxon>Lyngbya</taxon>
    </lineage>
</organism>
<evidence type="ECO:0000313" key="3">
    <source>
        <dbReference type="Proteomes" id="UP000031561"/>
    </source>
</evidence>
<dbReference type="InterPro" id="IPR028994">
    <property type="entry name" value="Integrin_alpha_N"/>
</dbReference>
<keyword evidence="3" id="KW-1185">Reference proteome</keyword>
<evidence type="ECO:0000313" key="2">
    <source>
        <dbReference type="EMBL" id="MCM1982451.1"/>
    </source>
</evidence>
<proteinExistence type="predicted"/>
<dbReference type="AlphaFoldDB" id="A0ABD4T236"/>
<name>A0ABD4T236_9CYAN</name>
<keyword evidence="2" id="KW-0614">Plasmid</keyword>
<protein>
    <submittedName>
        <fullName evidence="2">VCBS repeat-containing protein</fullName>
    </submittedName>
</protein>
<dbReference type="Pfam" id="PF13517">
    <property type="entry name" value="FG-GAP_3"/>
    <property type="match status" value="1"/>
</dbReference>
<gene>
    <name evidence="2" type="ORF">QQ91_0006375</name>
</gene>
<comment type="caution">
    <text evidence="2">The sequence shown here is derived from an EMBL/GenBank/DDBJ whole genome shotgun (WGS) entry which is preliminary data.</text>
</comment>
<dbReference type="SUPFAM" id="SSF69318">
    <property type="entry name" value="Integrin alpha N-terminal domain"/>
    <property type="match status" value="1"/>
</dbReference>
<geneLocation type="plasmid" evidence="2">
    <name>unnamed14</name>
</geneLocation>
<dbReference type="RefSeq" id="WP_166283976.1">
    <property type="nucleotide sequence ID" value="NZ_JTHE03000040.1"/>
</dbReference>
<dbReference type="EMBL" id="JTHE03000040">
    <property type="protein sequence ID" value="MCM1982451.1"/>
    <property type="molecule type" value="Genomic_DNA"/>
</dbReference>
<feature type="non-terminal residue" evidence="2">
    <location>
        <position position="1"/>
    </location>
</feature>
<reference evidence="2 3" key="1">
    <citation type="journal article" date="2015" name="Genome Announc.">
        <title>Draft Genome Sequence of Filamentous Marine Cyanobacterium Lyngbya confervoides Strain BDU141951.</title>
        <authorList>
            <person name="Chandrababunaidu M.M."/>
            <person name="Sen D."/>
            <person name="Tripathy S."/>
        </authorList>
    </citation>
    <scope>NUCLEOTIDE SEQUENCE [LARGE SCALE GENOMIC DNA]</scope>
    <source>
        <strain evidence="2 3">BDU141951</strain>
    </source>
</reference>
<accession>A0ABD4T236</accession>
<evidence type="ECO:0000256" key="1">
    <source>
        <dbReference type="ARBA" id="ARBA00022729"/>
    </source>
</evidence>
<keyword evidence="1" id="KW-0732">Signal</keyword>
<sequence>HPRFLADTTGDGRADIVGFGNAGVYVSRAQPDGTFSAPQLVVNNFGYNAGGWRVDRHPRFLADTTGDGRADIVGFGNAGVYVSRAQPDGTFSAPQLVVNNFGYNAGGWRVDRHPRFLADTTGDGRADIVGFGNAGIYVSRALSDDSFDSIELVVKNFGYDSGGWRVEQHPRFLADTTGDGRADIVGFGNAGVWIFRF</sequence>
<dbReference type="InterPro" id="IPR013517">
    <property type="entry name" value="FG-GAP"/>
</dbReference>
<dbReference type="Proteomes" id="UP000031561">
    <property type="component" value="Unassembled WGS sequence"/>
</dbReference>